<dbReference type="Pfam" id="PF13155">
    <property type="entry name" value="Toprim_2"/>
    <property type="match status" value="1"/>
</dbReference>
<evidence type="ECO:0000313" key="3">
    <source>
        <dbReference type="Proteomes" id="UP000199139"/>
    </source>
</evidence>
<accession>A0A1I6U3Z3</accession>
<name>A0A1I6U3Z3_9BACI</name>
<dbReference type="Pfam" id="PF13154">
    <property type="entry name" value="DUF3991"/>
    <property type="match status" value="1"/>
</dbReference>
<dbReference type="InterPro" id="IPR034154">
    <property type="entry name" value="TOPRIM_DnaG/twinkle"/>
</dbReference>
<organism evidence="2 3">
    <name type="scientific">Halolactibacillus miurensis</name>
    <dbReference type="NCBI Taxonomy" id="306541"/>
    <lineage>
        <taxon>Bacteria</taxon>
        <taxon>Bacillati</taxon>
        <taxon>Bacillota</taxon>
        <taxon>Bacilli</taxon>
        <taxon>Bacillales</taxon>
        <taxon>Bacillaceae</taxon>
        <taxon>Halolactibacillus</taxon>
    </lineage>
</organism>
<protein>
    <submittedName>
        <fullName evidence="2">Toprim-like</fullName>
    </submittedName>
</protein>
<dbReference type="GO" id="GO:0008270">
    <property type="term" value="F:zinc ion binding"/>
    <property type="evidence" value="ECO:0007669"/>
    <property type="project" value="InterPro"/>
</dbReference>
<dbReference type="RefSeq" id="WP_089855000.1">
    <property type="nucleotide sequence ID" value="NZ_FPAI01000021.1"/>
</dbReference>
<dbReference type="STRING" id="306541.SAMN05421668_12149"/>
<dbReference type="GO" id="GO:0003677">
    <property type="term" value="F:DNA binding"/>
    <property type="evidence" value="ECO:0007669"/>
    <property type="project" value="InterPro"/>
</dbReference>
<evidence type="ECO:0000313" key="2">
    <source>
        <dbReference type="EMBL" id="SFS96142.1"/>
    </source>
</evidence>
<evidence type="ECO:0000259" key="1">
    <source>
        <dbReference type="Pfam" id="PF13154"/>
    </source>
</evidence>
<reference evidence="2 3" key="1">
    <citation type="submission" date="2016-10" db="EMBL/GenBank/DDBJ databases">
        <authorList>
            <person name="de Groot N.N."/>
        </authorList>
    </citation>
    <scope>NUCLEOTIDE SEQUENCE [LARGE SCALE GENOMIC DNA]</scope>
    <source>
        <strain evidence="2 3">DSM 17074</strain>
    </source>
</reference>
<dbReference type="Gene3D" id="3.40.1360.10">
    <property type="match status" value="1"/>
</dbReference>
<dbReference type="CDD" id="cd01029">
    <property type="entry name" value="TOPRIM_primases"/>
    <property type="match status" value="1"/>
</dbReference>
<dbReference type="InterPro" id="IPR025054">
    <property type="entry name" value="DUF3991"/>
</dbReference>
<dbReference type="EMBL" id="FPAI01000021">
    <property type="protein sequence ID" value="SFS96142.1"/>
    <property type="molecule type" value="Genomic_DNA"/>
</dbReference>
<sequence>MFVNEDQKKVANDVDMVDYLLAIGEPLKQEGSYYRHSDHDSLVINTKQNYFTWNSKGVSGNAITYLMHVKGLSFQESVLKINADLGQKEIKTFDHQSCNNYLDEFVYNVNEVSNTDAIESYLIGERGIDKDIVRDLIKTDYIKQDSYKNIVFKWKKDNMTIGASLQGTTLIPEEKRISPDRAYFKKILKNTEENTYEGFSVQIGQPKKIYFFESPIDLLSYMSLYKKNIKNCLLKSMDGLKHEIVFRTISSTSDVLRQQKKDIEQIKLCVDNDQAGNEFANKLSCYAYKRIDKHKVKFTSHVPQRPKREEKWDWNNELKKKKIDRRMDHEGSLCL</sequence>
<dbReference type="AlphaFoldDB" id="A0A1I6U3Z3"/>
<dbReference type="GO" id="GO:0006260">
    <property type="term" value="P:DNA replication"/>
    <property type="evidence" value="ECO:0007669"/>
    <property type="project" value="InterPro"/>
</dbReference>
<dbReference type="Gene3D" id="3.90.580.10">
    <property type="entry name" value="Zinc finger, CHC2-type domain"/>
    <property type="match status" value="1"/>
</dbReference>
<feature type="domain" description="DUF3991" evidence="1">
    <location>
        <begin position="120"/>
        <end position="176"/>
    </location>
</feature>
<dbReference type="Proteomes" id="UP000199139">
    <property type="component" value="Unassembled WGS sequence"/>
</dbReference>
<dbReference type="SUPFAM" id="SSF57783">
    <property type="entry name" value="Zinc beta-ribbon"/>
    <property type="match status" value="1"/>
</dbReference>
<proteinExistence type="predicted"/>
<gene>
    <name evidence="2" type="ORF">SAMN05421668_12149</name>
</gene>
<dbReference type="InterPro" id="IPR036977">
    <property type="entry name" value="DNA_primase_Znf_CHC2"/>
</dbReference>